<feature type="region of interest" description="Disordered" evidence="1">
    <location>
        <begin position="155"/>
        <end position="181"/>
    </location>
</feature>
<dbReference type="Gene3D" id="3.40.50.10140">
    <property type="entry name" value="Toll/interleukin-1 receptor homology (TIR) domain"/>
    <property type="match status" value="1"/>
</dbReference>
<evidence type="ECO:0000256" key="1">
    <source>
        <dbReference type="SAM" id="MobiDB-lite"/>
    </source>
</evidence>
<organism evidence="3 4">
    <name type="scientific">Achlya hypogyna</name>
    <name type="common">Oomycete</name>
    <name type="synonym">Protoachlya hypogyna</name>
    <dbReference type="NCBI Taxonomy" id="1202772"/>
    <lineage>
        <taxon>Eukaryota</taxon>
        <taxon>Sar</taxon>
        <taxon>Stramenopiles</taxon>
        <taxon>Oomycota</taxon>
        <taxon>Saprolegniomycetes</taxon>
        <taxon>Saprolegniales</taxon>
        <taxon>Achlyaceae</taxon>
        <taxon>Achlya</taxon>
    </lineage>
</organism>
<evidence type="ECO:0000259" key="2">
    <source>
        <dbReference type="Pfam" id="PF13676"/>
    </source>
</evidence>
<keyword evidence="4" id="KW-1185">Reference proteome</keyword>
<proteinExistence type="predicted"/>
<dbReference type="AlphaFoldDB" id="A0A1V9YUG5"/>
<feature type="domain" description="TIR" evidence="2">
    <location>
        <begin position="13"/>
        <end position="110"/>
    </location>
</feature>
<accession>A0A1V9YUG5</accession>
<evidence type="ECO:0000313" key="3">
    <source>
        <dbReference type="EMBL" id="OQR89321.1"/>
    </source>
</evidence>
<comment type="caution">
    <text evidence="3">The sequence shown here is derived from an EMBL/GenBank/DDBJ whole genome shotgun (WGS) entry which is preliminary data.</text>
</comment>
<dbReference type="SUPFAM" id="SSF52200">
    <property type="entry name" value="Toll/Interleukin receptor TIR domain"/>
    <property type="match status" value="1"/>
</dbReference>
<dbReference type="Proteomes" id="UP000243579">
    <property type="component" value="Unassembled WGS sequence"/>
</dbReference>
<dbReference type="Pfam" id="PF13676">
    <property type="entry name" value="TIR_2"/>
    <property type="match status" value="1"/>
</dbReference>
<dbReference type="InterPro" id="IPR000157">
    <property type="entry name" value="TIR_dom"/>
</dbReference>
<dbReference type="GO" id="GO:0007165">
    <property type="term" value="P:signal transduction"/>
    <property type="evidence" value="ECO:0007669"/>
    <property type="project" value="InterPro"/>
</dbReference>
<reference evidence="3 4" key="1">
    <citation type="journal article" date="2014" name="Genome Biol. Evol.">
        <title>The secreted proteins of Achlya hypogyna and Thraustotheca clavata identify the ancestral oomycete secretome and reveal gene acquisitions by horizontal gene transfer.</title>
        <authorList>
            <person name="Misner I."/>
            <person name="Blouin N."/>
            <person name="Leonard G."/>
            <person name="Richards T.A."/>
            <person name="Lane C.E."/>
        </authorList>
    </citation>
    <scope>NUCLEOTIDE SEQUENCE [LARGE SCALE GENOMIC DNA]</scope>
    <source>
        <strain evidence="3 4">ATCC 48635</strain>
    </source>
</reference>
<protein>
    <recommendedName>
        <fullName evidence="2">TIR domain-containing protein</fullName>
    </recommendedName>
</protein>
<dbReference type="EMBL" id="JNBR01000851">
    <property type="protein sequence ID" value="OQR89321.1"/>
    <property type="molecule type" value="Genomic_DNA"/>
</dbReference>
<dbReference type="OrthoDB" id="94470at2759"/>
<gene>
    <name evidence="3" type="ORF">ACHHYP_06353</name>
</gene>
<sequence>MLEPVEALATRFVFISHGSCHMEFARRLKTALWDQGVFAYIENEHQGLSVNDAILKCDAFISVLSEASCASDVFSDQLAFAENREKRIVPVILSPNFFRLAHLYSLSLHTSVVHFNEAIGFQESVDHLFASYPWVHTSIVMWIQIHDSFLLNDGDDDDPPVQEVRNHAGGPPVPKDKDPVA</sequence>
<name>A0A1V9YUG5_ACHHY</name>
<dbReference type="InterPro" id="IPR035897">
    <property type="entry name" value="Toll_tir_struct_dom_sf"/>
</dbReference>
<evidence type="ECO:0000313" key="4">
    <source>
        <dbReference type="Proteomes" id="UP000243579"/>
    </source>
</evidence>